<reference evidence="3 4" key="1">
    <citation type="submission" date="2019-05" db="EMBL/GenBank/DDBJ databases">
        <title>The compact genome of Giardia muris reveals important steps in the evolution of intestinal protozoan parasites.</title>
        <authorList>
            <person name="Xu F."/>
            <person name="Jimenez-Gonzalez A."/>
            <person name="Einarsson E."/>
            <person name="Astvaldsson A."/>
            <person name="Peirasmaki D."/>
            <person name="Eckmann L."/>
            <person name="Andersson J.O."/>
            <person name="Svard S.G."/>
            <person name="Jerlstrom-Hultqvist J."/>
        </authorList>
    </citation>
    <scope>NUCLEOTIDE SEQUENCE [LARGE SCALE GENOMIC DNA]</scope>
    <source>
        <strain evidence="3 4">Roberts-Thomson</strain>
    </source>
</reference>
<dbReference type="SUPFAM" id="SSF57850">
    <property type="entry name" value="RING/U-box"/>
    <property type="match status" value="1"/>
</dbReference>
<dbReference type="GO" id="GO:0008270">
    <property type="term" value="F:zinc ion binding"/>
    <property type="evidence" value="ECO:0007669"/>
    <property type="project" value="UniProtKB-KW"/>
</dbReference>
<dbReference type="Gene3D" id="1.25.40.20">
    <property type="entry name" value="Ankyrin repeat-containing domain"/>
    <property type="match status" value="2"/>
</dbReference>
<accession>A0A4Z1T8Q2</accession>
<dbReference type="Pfam" id="PF12796">
    <property type="entry name" value="Ank_2"/>
    <property type="match status" value="3"/>
</dbReference>
<dbReference type="InterPro" id="IPR036770">
    <property type="entry name" value="Ankyrin_rpt-contain_sf"/>
</dbReference>
<dbReference type="InterPro" id="IPR002110">
    <property type="entry name" value="Ankyrin_rpt"/>
</dbReference>
<feature type="domain" description="RING-type" evidence="2">
    <location>
        <begin position="414"/>
        <end position="454"/>
    </location>
</feature>
<evidence type="ECO:0000259" key="2">
    <source>
        <dbReference type="PROSITE" id="PS50089"/>
    </source>
</evidence>
<dbReference type="InterPro" id="IPR001841">
    <property type="entry name" value="Znf_RING"/>
</dbReference>
<protein>
    <submittedName>
        <fullName evidence="3">Ankyrin repeat protein 2</fullName>
    </submittedName>
</protein>
<comment type="caution">
    <text evidence="3">The sequence shown here is derived from an EMBL/GenBank/DDBJ whole genome shotgun (WGS) entry which is preliminary data.</text>
</comment>
<dbReference type="EMBL" id="VDLU01000002">
    <property type="protein sequence ID" value="TNJ28891.1"/>
    <property type="molecule type" value="Genomic_DNA"/>
</dbReference>
<dbReference type="Gene3D" id="3.30.40.10">
    <property type="entry name" value="Zinc/RING finger domain, C3HC4 (zinc finger)"/>
    <property type="match status" value="1"/>
</dbReference>
<dbReference type="Pfam" id="PF00023">
    <property type="entry name" value="Ank"/>
    <property type="match status" value="1"/>
</dbReference>
<dbReference type="PANTHER" id="PTHR24120:SF4">
    <property type="entry name" value="GH07239P"/>
    <property type="match status" value="1"/>
</dbReference>
<dbReference type="OrthoDB" id="194358at2759"/>
<dbReference type="VEuPathDB" id="GiardiaDB:GMRT_15311"/>
<name>A0A4Z1T8Q2_GIAMU</name>
<dbReference type="SMART" id="SM00248">
    <property type="entry name" value="ANK"/>
    <property type="match status" value="8"/>
</dbReference>
<evidence type="ECO:0000313" key="4">
    <source>
        <dbReference type="Proteomes" id="UP000315496"/>
    </source>
</evidence>
<dbReference type="PANTHER" id="PTHR24120">
    <property type="entry name" value="GH07239P"/>
    <property type="match status" value="1"/>
</dbReference>
<keyword evidence="1" id="KW-0863">Zinc-finger</keyword>
<evidence type="ECO:0000256" key="1">
    <source>
        <dbReference type="PROSITE-ProRule" id="PRU00175"/>
    </source>
</evidence>
<dbReference type="Proteomes" id="UP000315496">
    <property type="component" value="Chromosome 2"/>
</dbReference>
<keyword evidence="1" id="KW-0479">Metal-binding</keyword>
<dbReference type="AlphaFoldDB" id="A0A4Z1T8Q2"/>
<keyword evidence="1" id="KW-0862">Zinc</keyword>
<gene>
    <name evidence="3" type="ORF">GMRT_15311</name>
</gene>
<dbReference type="PROSITE" id="PS50089">
    <property type="entry name" value="ZF_RING_2"/>
    <property type="match status" value="1"/>
</dbReference>
<proteinExistence type="predicted"/>
<keyword evidence="4" id="KW-1185">Reference proteome</keyword>
<sequence length="465" mass="51243">MAPPIEWWFSAARGGDVLSLRGAMDRLVGSRTDEGQTALMMAARANSVVTMRALVDREAGLQDSYGRTALMLAAGSGASDAVRLLVLSEASICDNAGDTALVYAARKGFRDCVEALIGSEAGLSEEGRPTALMHVASYGMNVDQLSHLINKERGRHDDLGMTALMYAVSAGQLGIAKLIAQYEVGLVDLQSRTALMHAIQRRKYSVAEYLLMAFPEAEACKQDAEGKTALMYLASEETAPEFLAALLIRKEAGIHDLDGKTALMYACLSNNAPLVRQLSRREAEKRTRDGKTALWYCMSGGKVWLYPYLLTELNIVSRNNPRQYLISRGAYLVDLVFLSGHKTMAIKLKDWLLIIFRTFYASPKDEAYDLLEIMIDFYFTFYPTSSIDGELLQMLLHFEKRLDIVLGVDEAPTCNICLDNIASIVTLPCCHCVTCRDCSASLRTQGKAFCIVCKAPTTDWIDTAE</sequence>
<dbReference type="SUPFAM" id="SSF48403">
    <property type="entry name" value="Ankyrin repeat"/>
    <property type="match status" value="1"/>
</dbReference>
<dbReference type="InterPro" id="IPR013083">
    <property type="entry name" value="Znf_RING/FYVE/PHD"/>
</dbReference>
<dbReference type="Pfam" id="PF13920">
    <property type="entry name" value="zf-C3HC4_3"/>
    <property type="match status" value="1"/>
</dbReference>
<evidence type="ECO:0000313" key="3">
    <source>
        <dbReference type="EMBL" id="TNJ28891.1"/>
    </source>
</evidence>
<organism evidence="3 4">
    <name type="scientific">Giardia muris</name>
    <dbReference type="NCBI Taxonomy" id="5742"/>
    <lineage>
        <taxon>Eukaryota</taxon>
        <taxon>Metamonada</taxon>
        <taxon>Diplomonadida</taxon>
        <taxon>Hexamitidae</taxon>
        <taxon>Giardiinae</taxon>
        <taxon>Giardia</taxon>
    </lineage>
</organism>